<dbReference type="CDD" id="cd19925">
    <property type="entry name" value="REC_citrate_TCS"/>
    <property type="match status" value="1"/>
</dbReference>
<organism evidence="12 13">
    <name type="scientific">Sporosarcina koreensis</name>
    <dbReference type="NCBI Taxonomy" id="334735"/>
    <lineage>
        <taxon>Bacteria</taxon>
        <taxon>Bacillati</taxon>
        <taxon>Bacillota</taxon>
        <taxon>Bacilli</taxon>
        <taxon>Bacillales</taxon>
        <taxon>Caryophanaceae</taxon>
        <taxon>Sporosarcina</taxon>
    </lineage>
</organism>
<dbReference type="Pfam" id="PF20714">
    <property type="entry name" value="HTH_64"/>
    <property type="match status" value="1"/>
</dbReference>
<dbReference type="PROSITE" id="PS50110">
    <property type="entry name" value="RESPONSE_REGULATORY"/>
    <property type="match status" value="1"/>
</dbReference>
<dbReference type="InterPro" id="IPR011006">
    <property type="entry name" value="CheY-like_superfamily"/>
</dbReference>
<evidence type="ECO:0000256" key="1">
    <source>
        <dbReference type="ARBA" id="ARBA00004496"/>
    </source>
</evidence>
<dbReference type="SUPFAM" id="SSF52172">
    <property type="entry name" value="CheY-like"/>
    <property type="match status" value="1"/>
</dbReference>
<evidence type="ECO:0000256" key="3">
    <source>
        <dbReference type="ARBA" id="ARBA00022553"/>
    </source>
</evidence>
<dbReference type="Proteomes" id="UP001596071">
    <property type="component" value="Unassembled WGS sequence"/>
</dbReference>
<evidence type="ECO:0000256" key="2">
    <source>
        <dbReference type="ARBA" id="ARBA00022490"/>
    </source>
</evidence>
<evidence type="ECO:0000256" key="9">
    <source>
        <dbReference type="PIRNR" id="PIRNR006171"/>
    </source>
</evidence>
<keyword evidence="2 9" id="KW-0963">Cytoplasm</keyword>
<dbReference type="Gene3D" id="3.40.50.2300">
    <property type="match status" value="1"/>
</dbReference>
<evidence type="ECO:0000256" key="8">
    <source>
        <dbReference type="ARBA" id="ARBA00023163"/>
    </source>
</evidence>
<comment type="caution">
    <text evidence="12">The sequence shown here is derived from an EMBL/GenBank/DDBJ whole genome shotgun (WGS) entry which is preliminary data.</text>
</comment>
<dbReference type="PIRSF" id="PIRSF006171">
    <property type="entry name" value="RR_citrat_malat"/>
    <property type="match status" value="1"/>
</dbReference>
<sequence>MPTPIEILIIEDDKRVADIHRRFIDKMEGFKVVGAAHTGEEAKDWVQALTPDLVLLDVYLPDALGTEIMGFIHENSPETDIIFITAATEVDIVKKAYRRGVADYIVKPLTFDRFKESLFSYKAKREKLAGEGVMKEDSIQFLWNKTNAAADNQDPLPPKGIDPITKEKVVSHLKQVEGGITAETLGVDIGVSRSTARRYLEYLVSEKRAYTELIYGSVGRPERRYFIQRR</sequence>
<dbReference type="InterPro" id="IPR001789">
    <property type="entry name" value="Sig_transdc_resp-reg_receiver"/>
</dbReference>
<keyword evidence="13" id="KW-1185">Reference proteome</keyword>
<dbReference type="PANTHER" id="PTHR45526:SF6">
    <property type="entry name" value="TRANSCRIPTIONAL REGULATORY PROTEIN CITT"/>
    <property type="match status" value="1"/>
</dbReference>
<keyword evidence="6 9" id="KW-0238">DNA-binding</keyword>
<dbReference type="RefSeq" id="WP_381445804.1">
    <property type="nucleotide sequence ID" value="NZ_JBHSNP010000027.1"/>
</dbReference>
<dbReference type="Pfam" id="PF00072">
    <property type="entry name" value="Response_reg"/>
    <property type="match status" value="1"/>
</dbReference>
<dbReference type="InterPro" id="IPR024187">
    <property type="entry name" value="Sig_transdc_resp-reg_cit/mal"/>
</dbReference>
<gene>
    <name evidence="12" type="ORF">ACFPTP_13530</name>
</gene>
<evidence type="ECO:0000313" key="12">
    <source>
        <dbReference type="EMBL" id="MFC5604245.1"/>
    </source>
</evidence>
<evidence type="ECO:0000256" key="6">
    <source>
        <dbReference type="ARBA" id="ARBA00023125"/>
    </source>
</evidence>
<reference evidence="13" key="1">
    <citation type="journal article" date="2019" name="Int. J. Syst. Evol. Microbiol.">
        <title>The Global Catalogue of Microorganisms (GCM) 10K type strain sequencing project: providing services to taxonomists for standard genome sequencing and annotation.</title>
        <authorList>
            <consortium name="The Broad Institute Genomics Platform"/>
            <consortium name="The Broad Institute Genome Sequencing Center for Infectious Disease"/>
            <person name="Wu L."/>
            <person name="Ma J."/>
        </authorList>
    </citation>
    <scope>NUCLEOTIDE SEQUENCE [LARGE SCALE GENOMIC DNA]</scope>
    <source>
        <strain evidence="13">KACC 11299</strain>
    </source>
</reference>
<feature type="domain" description="Response regulatory" evidence="11">
    <location>
        <begin position="6"/>
        <end position="122"/>
    </location>
</feature>
<dbReference type="InterPro" id="IPR048714">
    <property type="entry name" value="DpiA-like_HTH"/>
</dbReference>
<evidence type="ECO:0000256" key="7">
    <source>
        <dbReference type="ARBA" id="ARBA00023159"/>
    </source>
</evidence>
<keyword evidence="5 9" id="KW-0805">Transcription regulation</keyword>
<evidence type="ECO:0000259" key="11">
    <source>
        <dbReference type="PROSITE" id="PS50110"/>
    </source>
</evidence>
<evidence type="ECO:0000313" key="13">
    <source>
        <dbReference type="Proteomes" id="UP001596071"/>
    </source>
</evidence>
<proteinExistence type="predicted"/>
<dbReference type="EMBL" id="JBHSNP010000027">
    <property type="protein sequence ID" value="MFC5604245.1"/>
    <property type="molecule type" value="Genomic_DNA"/>
</dbReference>
<evidence type="ECO:0000256" key="4">
    <source>
        <dbReference type="ARBA" id="ARBA00023012"/>
    </source>
</evidence>
<dbReference type="PANTHER" id="PTHR45526">
    <property type="entry name" value="TRANSCRIPTIONAL REGULATORY PROTEIN DPIA"/>
    <property type="match status" value="1"/>
</dbReference>
<comment type="subcellular location">
    <subcellularLocation>
        <location evidence="1 9">Cytoplasm</location>
    </subcellularLocation>
</comment>
<keyword evidence="3 10" id="KW-0597">Phosphoprotein</keyword>
<keyword evidence="4 9" id="KW-0902">Two-component regulatory system</keyword>
<keyword evidence="7 9" id="KW-0010">Activator</keyword>
<dbReference type="InterPro" id="IPR051271">
    <property type="entry name" value="2C-system_Tx_regulators"/>
</dbReference>
<evidence type="ECO:0000256" key="10">
    <source>
        <dbReference type="PROSITE-ProRule" id="PRU00169"/>
    </source>
</evidence>
<evidence type="ECO:0000256" key="5">
    <source>
        <dbReference type="ARBA" id="ARBA00023015"/>
    </source>
</evidence>
<accession>A0ABW0U240</accession>
<keyword evidence="8 9" id="KW-0804">Transcription</keyword>
<feature type="modified residue" description="4-aspartylphosphate" evidence="10">
    <location>
        <position position="57"/>
    </location>
</feature>
<protein>
    <recommendedName>
        <fullName evidence="9">Transcriptional regulatory protein</fullName>
    </recommendedName>
</protein>
<dbReference type="SMART" id="SM00448">
    <property type="entry name" value="REC"/>
    <property type="match status" value="1"/>
</dbReference>
<name>A0ABW0U240_9BACL</name>